<dbReference type="Proteomes" id="UP000504844">
    <property type="component" value="Chromosome"/>
</dbReference>
<reference evidence="1 2" key="1">
    <citation type="submission" date="2020-05" db="EMBL/GenBank/DDBJ databases">
        <title>Complete genome sequence of Deefgea sp. D17.</title>
        <authorList>
            <person name="Bae J.-W."/>
            <person name="Han J.E."/>
        </authorList>
    </citation>
    <scope>NUCLEOTIDE SEQUENCE [LARGE SCALE GENOMIC DNA]</scope>
    <source>
        <strain evidence="1 2">D17</strain>
    </source>
</reference>
<dbReference type="RefSeq" id="WP_173533984.1">
    <property type="nucleotide sequence ID" value="NZ_CP054143.1"/>
</dbReference>
<dbReference type="AlphaFoldDB" id="A0A6M8SQE1"/>
<sequence>MTALQRIRDALAVLTQSTLPGVPVVTTEEAAFANSVTRAVVIQPLDAQPVSGYPMGNHAVDQPFSVTLIARGSDPIALIEAMDSALFAVISDSRQLGDAVKWEWLGDRWEHSQMSDANYAIKRVIWKATYLTERGRRI</sequence>
<organism evidence="1 2">
    <name type="scientific">Deefgea piscis</name>
    <dbReference type="NCBI Taxonomy" id="2739061"/>
    <lineage>
        <taxon>Bacteria</taxon>
        <taxon>Pseudomonadati</taxon>
        <taxon>Pseudomonadota</taxon>
        <taxon>Betaproteobacteria</taxon>
        <taxon>Neisseriales</taxon>
        <taxon>Chitinibacteraceae</taxon>
        <taxon>Deefgea</taxon>
    </lineage>
</organism>
<dbReference type="KEGG" id="dee:HQN60_12625"/>
<proteinExistence type="predicted"/>
<keyword evidence="2" id="KW-1185">Reference proteome</keyword>
<evidence type="ECO:0008006" key="3">
    <source>
        <dbReference type="Google" id="ProtNLM"/>
    </source>
</evidence>
<accession>A0A6M8SQE1</accession>
<gene>
    <name evidence="1" type="ORF">HQN60_12625</name>
</gene>
<protein>
    <recommendedName>
        <fullName evidence="3">DUF3168 domain-containing protein</fullName>
    </recommendedName>
</protein>
<evidence type="ECO:0000313" key="1">
    <source>
        <dbReference type="EMBL" id="QKJ67482.1"/>
    </source>
</evidence>
<name>A0A6M8SQE1_9NEIS</name>
<dbReference type="EMBL" id="CP054143">
    <property type="protein sequence ID" value="QKJ67482.1"/>
    <property type="molecule type" value="Genomic_DNA"/>
</dbReference>
<evidence type="ECO:0000313" key="2">
    <source>
        <dbReference type="Proteomes" id="UP000504844"/>
    </source>
</evidence>